<dbReference type="Gene3D" id="3.30.40.220">
    <property type="match status" value="1"/>
</dbReference>
<dbReference type="InterPro" id="IPR036388">
    <property type="entry name" value="WH-like_DNA-bd_sf"/>
</dbReference>
<dbReference type="AlphaFoldDB" id="A0A533I0E7"/>
<protein>
    <submittedName>
        <fullName evidence="1">Uncharacterized protein</fullName>
    </submittedName>
</protein>
<organism evidence="1 2">
    <name type="scientific">Paracoccus denitrificans</name>
    <dbReference type="NCBI Taxonomy" id="266"/>
    <lineage>
        <taxon>Bacteria</taxon>
        <taxon>Pseudomonadati</taxon>
        <taxon>Pseudomonadota</taxon>
        <taxon>Alphaproteobacteria</taxon>
        <taxon>Rhodobacterales</taxon>
        <taxon>Paracoccaceae</taxon>
        <taxon>Paracoccus</taxon>
    </lineage>
</organism>
<accession>A0A533I0E7</accession>
<dbReference type="Proteomes" id="UP000315344">
    <property type="component" value="Unassembled WGS sequence"/>
</dbReference>
<dbReference type="Gene3D" id="1.10.10.10">
    <property type="entry name" value="Winged helix-like DNA-binding domain superfamily/Winged helix DNA-binding domain"/>
    <property type="match status" value="1"/>
</dbReference>
<evidence type="ECO:0000313" key="2">
    <source>
        <dbReference type="Proteomes" id="UP000315344"/>
    </source>
</evidence>
<sequence length="199" mass="21946">MTKKTCNKCNEAKDTSAFSKSPSCKDGFQGTCKACVVIRNRDYSRTPKGRVAYIYATQVTCSKQRQHPKPEYTVAELQVWAQANGLDELVTAWAASGYSKDLCPSIDRLDTTKGYAFSNIRLVTWKDNNDAQYKGRLSGKVVTKQNRSVEQRTLDGQLVATYPSIAAAARATGVQRANINAQCTGYKPGPYGGFNWSYA</sequence>
<name>A0A533I0E7_PARDE</name>
<proteinExistence type="predicted"/>
<gene>
    <name evidence="1" type="ORF">DI616_15680</name>
</gene>
<reference evidence="1 2" key="1">
    <citation type="journal article" date="2017" name="Nat. Commun.">
        <title>In situ click chemistry generation of cyclooxygenase-2 inhibitors.</title>
        <authorList>
            <person name="Bhardwaj A."/>
            <person name="Kaur J."/>
            <person name="Wuest M."/>
            <person name="Wuest F."/>
        </authorList>
    </citation>
    <scope>NUCLEOTIDE SEQUENCE [LARGE SCALE GENOMIC DNA]</scope>
    <source>
        <strain evidence="1">S2_012_000_R3_94</strain>
    </source>
</reference>
<dbReference type="EMBL" id="VAFL01000015">
    <property type="protein sequence ID" value="TKW65166.1"/>
    <property type="molecule type" value="Genomic_DNA"/>
</dbReference>
<evidence type="ECO:0000313" key="1">
    <source>
        <dbReference type="EMBL" id="TKW65166.1"/>
    </source>
</evidence>
<comment type="caution">
    <text evidence="1">The sequence shown here is derived from an EMBL/GenBank/DDBJ whole genome shotgun (WGS) entry which is preliminary data.</text>
</comment>